<dbReference type="Gene3D" id="6.10.10.10">
    <property type="entry name" value="Flagellar export chaperone, C-terminal domain"/>
    <property type="match status" value="1"/>
</dbReference>
<feature type="domain" description="Flagellin N-terminal" evidence="4">
    <location>
        <begin position="6"/>
        <end position="138"/>
    </location>
</feature>
<dbReference type="InterPro" id="IPR042187">
    <property type="entry name" value="Flagellin_C_sub2"/>
</dbReference>
<proteinExistence type="inferred from homology"/>
<dbReference type="GO" id="GO:0005198">
    <property type="term" value="F:structural molecule activity"/>
    <property type="evidence" value="ECO:0007669"/>
    <property type="project" value="UniProtKB-UniRule"/>
</dbReference>
<evidence type="ECO:0000256" key="2">
    <source>
        <dbReference type="ARBA" id="ARBA00023143"/>
    </source>
</evidence>
<dbReference type="RefSeq" id="WP_161018945.1">
    <property type="nucleotide sequence ID" value="NZ_WWCP01000006.1"/>
</dbReference>
<name>A0A6L8MFP5_9BURK</name>
<dbReference type="Pfam" id="PF00700">
    <property type="entry name" value="Flagellin_C"/>
    <property type="match status" value="1"/>
</dbReference>
<dbReference type="Proteomes" id="UP000474565">
    <property type="component" value="Unassembled WGS sequence"/>
</dbReference>
<dbReference type="PANTHER" id="PTHR42792">
    <property type="entry name" value="FLAGELLIN"/>
    <property type="match status" value="1"/>
</dbReference>
<dbReference type="Gene3D" id="1.20.1330.10">
    <property type="entry name" value="f41 fragment of flagellin, N-terminal domain"/>
    <property type="match status" value="1"/>
</dbReference>
<evidence type="ECO:0000313" key="7">
    <source>
        <dbReference type="Proteomes" id="UP000474565"/>
    </source>
</evidence>
<comment type="caution">
    <text evidence="6">The sequence shown here is derived from an EMBL/GenBank/DDBJ whole genome shotgun (WGS) entry which is preliminary data.</text>
</comment>
<reference evidence="6 7" key="1">
    <citation type="submission" date="2019-12" db="EMBL/GenBank/DDBJ databases">
        <title>Novel species isolated from a subtropical stream in China.</title>
        <authorList>
            <person name="Lu H."/>
        </authorList>
    </citation>
    <scope>NUCLEOTIDE SEQUENCE [LARGE SCALE GENOMIC DNA]</scope>
    <source>
        <strain evidence="6 7">FT50W</strain>
    </source>
</reference>
<dbReference type="PRINTS" id="PR00207">
    <property type="entry name" value="FLAGELLIN"/>
</dbReference>
<accession>A0A6L8MFP5</accession>
<keyword evidence="2 3" id="KW-0975">Bacterial flagellum</keyword>
<comment type="function">
    <text evidence="3">Flagellin is the subunit protein which polymerizes to form the filaments of bacterial flagella.</text>
</comment>
<evidence type="ECO:0000259" key="5">
    <source>
        <dbReference type="Pfam" id="PF00700"/>
    </source>
</evidence>
<keyword evidence="6" id="KW-0966">Cell projection</keyword>
<comment type="similarity">
    <text evidence="1 3">Belongs to the bacterial flagellin family.</text>
</comment>
<keyword evidence="6" id="KW-0969">Cilium</keyword>
<comment type="subcellular location">
    <subcellularLocation>
        <location evidence="3">Secreted</location>
    </subcellularLocation>
    <subcellularLocation>
        <location evidence="3">Bacterial flagellum</location>
    </subcellularLocation>
</comment>
<dbReference type="InterPro" id="IPR046358">
    <property type="entry name" value="Flagellin_C"/>
</dbReference>
<dbReference type="AlphaFoldDB" id="A0A6L8MFP5"/>
<dbReference type="SUPFAM" id="SSF64518">
    <property type="entry name" value="Phase 1 flagellin"/>
    <property type="match status" value="1"/>
</dbReference>
<sequence>MLSLQTNSPGLAAVVALTRAGRAQSIAATRLSTGYRVNSAMDDAAGLQIATRLASQMSGTQTAMRNIQNGISLMQVADSVVAGLTTLFSRMRDLAIQAADASTTRDDKLALQSEFTQLYRQAGEVLDTSYAGEHLFVGRLDASGFTPAKFDEPLSFQIGAGGSNAMTVDFNDAKYNMSAGFAYTDPTDLVDLLTDHASEAIDDMTKAVDGLASARSVFGAVGNRLEAAYQNASNLLTNTTAAKGRIVDTDYASESARQVTNQMLMQSSAAMLKQSNGVMQMTLSLLQ</sequence>
<dbReference type="GO" id="GO:0005576">
    <property type="term" value="C:extracellular region"/>
    <property type="evidence" value="ECO:0007669"/>
    <property type="project" value="UniProtKB-SubCell"/>
</dbReference>
<dbReference type="EMBL" id="WWCP01000006">
    <property type="protein sequence ID" value="MYM81810.1"/>
    <property type="molecule type" value="Genomic_DNA"/>
</dbReference>
<dbReference type="Pfam" id="PF00669">
    <property type="entry name" value="Flagellin_N"/>
    <property type="match status" value="1"/>
</dbReference>
<evidence type="ECO:0000256" key="1">
    <source>
        <dbReference type="ARBA" id="ARBA00005709"/>
    </source>
</evidence>
<dbReference type="GO" id="GO:0009288">
    <property type="term" value="C:bacterial-type flagellum"/>
    <property type="evidence" value="ECO:0007669"/>
    <property type="project" value="UniProtKB-SubCell"/>
</dbReference>
<keyword evidence="6" id="KW-0282">Flagellum</keyword>
<dbReference type="PANTHER" id="PTHR42792:SF2">
    <property type="entry name" value="FLAGELLIN"/>
    <property type="match status" value="1"/>
</dbReference>
<evidence type="ECO:0000313" key="6">
    <source>
        <dbReference type="EMBL" id="MYM81810.1"/>
    </source>
</evidence>
<gene>
    <name evidence="6" type="ORF">GTP44_07540</name>
</gene>
<organism evidence="6 7">
    <name type="scientific">Duganella lactea</name>
    <dbReference type="NCBI Taxonomy" id="2692173"/>
    <lineage>
        <taxon>Bacteria</taxon>
        <taxon>Pseudomonadati</taxon>
        <taxon>Pseudomonadota</taxon>
        <taxon>Betaproteobacteria</taxon>
        <taxon>Burkholderiales</taxon>
        <taxon>Oxalobacteraceae</taxon>
        <taxon>Telluria group</taxon>
        <taxon>Duganella</taxon>
    </lineage>
</organism>
<evidence type="ECO:0000259" key="4">
    <source>
        <dbReference type="Pfam" id="PF00669"/>
    </source>
</evidence>
<protein>
    <recommendedName>
        <fullName evidence="3">Flagellin</fullName>
    </recommendedName>
</protein>
<keyword evidence="3" id="KW-0964">Secreted</keyword>
<dbReference type="InterPro" id="IPR001029">
    <property type="entry name" value="Flagellin_N"/>
</dbReference>
<dbReference type="InterPro" id="IPR001492">
    <property type="entry name" value="Flagellin"/>
</dbReference>
<evidence type="ECO:0000256" key="3">
    <source>
        <dbReference type="RuleBase" id="RU362073"/>
    </source>
</evidence>
<feature type="domain" description="Flagellin C-terminal" evidence="5">
    <location>
        <begin position="203"/>
        <end position="286"/>
    </location>
</feature>